<dbReference type="GO" id="GO:0005829">
    <property type="term" value="C:cytosol"/>
    <property type="evidence" value="ECO:0007669"/>
    <property type="project" value="TreeGrafter"/>
</dbReference>
<dbReference type="AlphaFoldDB" id="A0A517SP09"/>
<dbReference type="Proteomes" id="UP000315003">
    <property type="component" value="Chromosome"/>
</dbReference>
<proteinExistence type="inferred from homology"/>
<dbReference type="Pfam" id="PF03883">
    <property type="entry name" value="H2O2_YaaD"/>
    <property type="match status" value="1"/>
</dbReference>
<dbReference type="PANTHER" id="PTHR30283:SF4">
    <property type="entry name" value="PEROXIDE STRESS RESISTANCE PROTEIN YAAA"/>
    <property type="match status" value="1"/>
</dbReference>
<organism evidence="2 3">
    <name type="scientific">Stieleria bergensis</name>
    <dbReference type="NCBI Taxonomy" id="2528025"/>
    <lineage>
        <taxon>Bacteria</taxon>
        <taxon>Pseudomonadati</taxon>
        <taxon>Planctomycetota</taxon>
        <taxon>Planctomycetia</taxon>
        <taxon>Pirellulales</taxon>
        <taxon>Pirellulaceae</taxon>
        <taxon>Stieleria</taxon>
    </lineage>
</organism>
<dbReference type="GO" id="GO:0033194">
    <property type="term" value="P:response to hydroperoxide"/>
    <property type="evidence" value="ECO:0007669"/>
    <property type="project" value="TreeGrafter"/>
</dbReference>
<protein>
    <recommendedName>
        <fullName evidence="1">UPF0246 protein SV7mr_03360</fullName>
    </recommendedName>
</protein>
<dbReference type="NCBIfam" id="NF002542">
    <property type="entry name" value="PRK02101.1-3"/>
    <property type="match status" value="1"/>
</dbReference>
<evidence type="ECO:0000313" key="2">
    <source>
        <dbReference type="EMBL" id="QDT57851.1"/>
    </source>
</evidence>
<accession>A0A517SP09</accession>
<sequence>MLLILSPSKTIQESSQSPVVPVSQPELLDQSAVLVAQLAKLTAQKLQVLMGTSEKLTQLNYQRYQAWQAPLPESAPPAILAFQGDVYTGLNAEQMTASQLKYAQDHLRILSGLYGVLRPLDAMLPYRLEMGTKMKTSQCASLYEFWGEQLTDSINAQLTATKSKRLVNLASNEYFKSLKVKRLVADVVTPVFKDASNGKYRMVSVFAKKARGTMAAWMIRKKIKSAQKLIAFAEDGYYYDEASSTESKPVFLRD</sequence>
<dbReference type="InterPro" id="IPR005583">
    <property type="entry name" value="YaaA"/>
</dbReference>
<evidence type="ECO:0000256" key="1">
    <source>
        <dbReference type="HAMAP-Rule" id="MF_00652"/>
    </source>
</evidence>
<evidence type="ECO:0000313" key="3">
    <source>
        <dbReference type="Proteomes" id="UP000315003"/>
    </source>
</evidence>
<keyword evidence="3" id="KW-1185">Reference proteome</keyword>
<dbReference type="EMBL" id="CP036272">
    <property type="protein sequence ID" value="QDT57851.1"/>
    <property type="molecule type" value="Genomic_DNA"/>
</dbReference>
<gene>
    <name evidence="2" type="ORF">SV7mr_03360</name>
</gene>
<name>A0A517SP09_9BACT</name>
<comment type="similarity">
    <text evidence="1">Belongs to the UPF0246 family.</text>
</comment>
<dbReference type="HAMAP" id="MF_00652">
    <property type="entry name" value="UPF0246"/>
    <property type="match status" value="1"/>
</dbReference>
<dbReference type="OrthoDB" id="9777133at2"/>
<reference evidence="2 3" key="1">
    <citation type="submission" date="2019-02" db="EMBL/GenBank/DDBJ databases">
        <title>Deep-cultivation of Planctomycetes and their phenomic and genomic characterization uncovers novel biology.</title>
        <authorList>
            <person name="Wiegand S."/>
            <person name="Jogler M."/>
            <person name="Boedeker C."/>
            <person name="Pinto D."/>
            <person name="Vollmers J."/>
            <person name="Rivas-Marin E."/>
            <person name="Kohn T."/>
            <person name="Peeters S.H."/>
            <person name="Heuer A."/>
            <person name="Rast P."/>
            <person name="Oberbeckmann S."/>
            <person name="Bunk B."/>
            <person name="Jeske O."/>
            <person name="Meyerdierks A."/>
            <person name="Storesund J.E."/>
            <person name="Kallscheuer N."/>
            <person name="Luecker S."/>
            <person name="Lage O.M."/>
            <person name="Pohl T."/>
            <person name="Merkel B.J."/>
            <person name="Hornburger P."/>
            <person name="Mueller R.-W."/>
            <person name="Bruemmer F."/>
            <person name="Labrenz M."/>
            <person name="Spormann A.M."/>
            <person name="Op den Camp H."/>
            <person name="Overmann J."/>
            <person name="Amann R."/>
            <person name="Jetten M.S.M."/>
            <person name="Mascher T."/>
            <person name="Medema M.H."/>
            <person name="Devos D.P."/>
            <person name="Kaster A.-K."/>
            <person name="Ovreas L."/>
            <person name="Rohde M."/>
            <person name="Galperin M.Y."/>
            <person name="Jogler C."/>
        </authorList>
    </citation>
    <scope>NUCLEOTIDE SEQUENCE [LARGE SCALE GENOMIC DNA]</scope>
    <source>
        <strain evidence="2 3">SV_7m_r</strain>
    </source>
</reference>
<dbReference type="PANTHER" id="PTHR30283">
    <property type="entry name" value="PEROXIDE STRESS RESPONSE PROTEIN YAAA"/>
    <property type="match status" value="1"/>
</dbReference>
<dbReference type="RefSeq" id="WP_145268598.1">
    <property type="nucleotide sequence ID" value="NZ_CP036272.1"/>
</dbReference>